<dbReference type="InterPro" id="IPR001296">
    <property type="entry name" value="Glyco_trans_1"/>
</dbReference>
<evidence type="ECO:0000256" key="2">
    <source>
        <dbReference type="ARBA" id="ARBA00022679"/>
    </source>
</evidence>
<keyword evidence="1" id="KW-0328">Glycosyltransferase</keyword>
<dbReference type="InterPro" id="IPR028098">
    <property type="entry name" value="Glyco_trans_4-like_N"/>
</dbReference>
<dbReference type="RefSeq" id="WP_138896507.1">
    <property type="nucleotide sequence ID" value="NZ_BMVO01000004.1"/>
</dbReference>
<evidence type="ECO:0000259" key="4">
    <source>
        <dbReference type="Pfam" id="PF13439"/>
    </source>
</evidence>
<dbReference type="Proteomes" id="UP000599437">
    <property type="component" value="Unassembled WGS sequence"/>
</dbReference>
<gene>
    <name evidence="5" type="ORF">GCM10010346_18910</name>
</gene>
<reference evidence="6" key="1">
    <citation type="journal article" date="2019" name="Int. J. Syst. Evol. Microbiol.">
        <title>The Global Catalogue of Microorganisms (GCM) 10K type strain sequencing project: providing services to taxonomists for standard genome sequencing and annotation.</title>
        <authorList>
            <consortium name="The Broad Institute Genomics Platform"/>
            <consortium name="The Broad Institute Genome Sequencing Center for Infectious Disease"/>
            <person name="Wu L."/>
            <person name="Ma J."/>
        </authorList>
    </citation>
    <scope>NUCLEOTIDE SEQUENCE [LARGE SCALE GENOMIC DNA]</scope>
    <source>
        <strain evidence="6">JCM 4737</strain>
    </source>
</reference>
<name>A0ABQ3DIV6_9ACTN</name>
<protein>
    <submittedName>
        <fullName evidence="5">Glycosyl transferase</fullName>
    </submittedName>
</protein>
<feature type="domain" description="Glycosyl transferase family 1" evidence="3">
    <location>
        <begin position="183"/>
        <end position="338"/>
    </location>
</feature>
<dbReference type="GO" id="GO:0016740">
    <property type="term" value="F:transferase activity"/>
    <property type="evidence" value="ECO:0007669"/>
    <property type="project" value="UniProtKB-KW"/>
</dbReference>
<evidence type="ECO:0000313" key="5">
    <source>
        <dbReference type="EMBL" id="GHA96361.1"/>
    </source>
</evidence>
<evidence type="ECO:0000313" key="6">
    <source>
        <dbReference type="Proteomes" id="UP000599437"/>
    </source>
</evidence>
<dbReference type="Pfam" id="PF13439">
    <property type="entry name" value="Glyco_transf_4"/>
    <property type="match status" value="1"/>
</dbReference>
<keyword evidence="2 5" id="KW-0808">Transferase</keyword>
<organism evidence="5 6">
    <name type="scientific">Streptomyces chryseus</name>
    <dbReference type="NCBI Taxonomy" id="68186"/>
    <lineage>
        <taxon>Bacteria</taxon>
        <taxon>Bacillati</taxon>
        <taxon>Actinomycetota</taxon>
        <taxon>Actinomycetes</taxon>
        <taxon>Kitasatosporales</taxon>
        <taxon>Streptomycetaceae</taxon>
        <taxon>Streptomyces</taxon>
    </lineage>
</organism>
<dbReference type="EMBL" id="BMVO01000004">
    <property type="protein sequence ID" value="GHA96361.1"/>
    <property type="molecule type" value="Genomic_DNA"/>
</dbReference>
<dbReference type="CDD" id="cd03801">
    <property type="entry name" value="GT4_PimA-like"/>
    <property type="match status" value="1"/>
</dbReference>
<dbReference type="SUPFAM" id="SSF53756">
    <property type="entry name" value="UDP-Glycosyltransferase/glycogen phosphorylase"/>
    <property type="match status" value="1"/>
</dbReference>
<proteinExistence type="predicted"/>
<evidence type="ECO:0000259" key="3">
    <source>
        <dbReference type="Pfam" id="PF00534"/>
    </source>
</evidence>
<sequence>MLVAHFSNEYPPETTGGLGTYMEALITHQRSRGDDVDLFYLGPSPLSTKSVHLPAFDGEQPLTYAPGELARRSGGRRYDVVVCHDWPGIVVSQELWKNGVPLVYTCHLPLTWDIGEFDDVPCAFSREMEFSALAHADAVVAVSASVAGELATRFPFTAGKTHVIHHGTDVGFFRPPPDRSTREPGTVAYIGRFYEQKGFDLLPEIFAAVREGRPEARFEIMGVGELEAPVRRRLRELDLRDRVTWHPFSGLDTVRALYRRASVVVMPSRLEPFGLVAVEAMACGAPLVAADTGGLGEIVRDEDTGLLAPPGDAAAAAKCVIRLLTEPGTAARISTSARAAVVRDFDQSRNYERSRALYRRLAGDGPST</sequence>
<dbReference type="Pfam" id="PF00534">
    <property type="entry name" value="Glycos_transf_1"/>
    <property type="match status" value="1"/>
</dbReference>
<dbReference type="InterPro" id="IPR050194">
    <property type="entry name" value="Glycosyltransferase_grp1"/>
</dbReference>
<feature type="domain" description="Glycosyltransferase subfamily 4-like N-terminal" evidence="4">
    <location>
        <begin position="16"/>
        <end position="170"/>
    </location>
</feature>
<accession>A0ABQ3DIV6</accession>
<dbReference type="Gene3D" id="3.40.50.2000">
    <property type="entry name" value="Glycogen Phosphorylase B"/>
    <property type="match status" value="2"/>
</dbReference>
<comment type="caution">
    <text evidence="5">The sequence shown here is derived from an EMBL/GenBank/DDBJ whole genome shotgun (WGS) entry which is preliminary data.</text>
</comment>
<dbReference type="PANTHER" id="PTHR45947:SF3">
    <property type="entry name" value="SULFOQUINOVOSYL TRANSFERASE SQD2"/>
    <property type="match status" value="1"/>
</dbReference>
<dbReference type="PANTHER" id="PTHR45947">
    <property type="entry name" value="SULFOQUINOVOSYL TRANSFERASE SQD2"/>
    <property type="match status" value="1"/>
</dbReference>
<evidence type="ECO:0000256" key="1">
    <source>
        <dbReference type="ARBA" id="ARBA00022676"/>
    </source>
</evidence>
<keyword evidence="6" id="KW-1185">Reference proteome</keyword>